<reference evidence="3 4" key="1">
    <citation type="journal article" date="2015" name="Nature">
        <title>rRNA introns, odd ribosomes, and small enigmatic genomes across a large radiation of phyla.</title>
        <authorList>
            <person name="Brown C.T."/>
            <person name="Hug L.A."/>
            <person name="Thomas B.C."/>
            <person name="Sharon I."/>
            <person name="Castelle C.J."/>
            <person name="Singh A."/>
            <person name="Wilkins M.J."/>
            <person name="Williams K.H."/>
            <person name="Banfield J.F."/>
        </authorList>
    </citation>
    <scope>NUCLEOTIDE SEQUENCE [LARGE SCALE GENOMIC DNA]</scope>
</reference>
<comment type="caution">
    <text evidence="3">The sequence shown here is derived from an EMBL/GenBank/DDBJ whole genome shotgun (WGS) entry which is preliminary data.</text>
</comment>
<dbReference type="InterPro" id="IPR042103">
    <property type="entry name" value="SerRS_1_N_sf"/>
</dbReference>
<dbReference type="SUPFAM" id="SSF55681">
    <property type="entry name" value="Class II aaRS and biotin synthetases"/>
    <property type="match status" value="1"/>
</dbReference>
<accession>A0A0G0L702</accession>
<dbReference type="GO" id="GO:0005524">
    <property type="term" value="F:ATP binding"/>
    <property type="evidence" value="ECO:0007669"/>
    <property type="project" value="InterPro"/>
</dbReference>
<evidence type="ECO:0000313" key="3">
    <source>
        <dbReference type="EMBL" id="KKQ87813.1"/>
    </source>
</evidence>
<sequence length="318" mass="36339">MLDIQIIRDNPDKIKKGVTDKNYDPALVDKVLELDGKKRELLSQVEKLRADRNTAAKNKDIESGKRLKVELQKLEPELEKIDSEYFEILKKLPNPAADDVKIGKDDTENKVIRKWGEPTKFNFKPFDHVGIGEKLGLINIEKAGKITGTRFGYLMGEAVLIEYAIVQLVFETLTNESTLREIANKVEEGYNPKPFIPVVPPVMIKPEVFDRMGRLYPKEERYYIPSDDVYLIGSAEHTLGPLHMDETLLEKDLPIRYIGFSTAFRREAGSYGKDTKGFPIKLWKFVPGIWVGRITDKWILKHGCPGKTNIEKLILLIT</sequence>
<dbReference type="Gene3D" id="1.10.287.40">
    <property type="entry name" value="Serine-tRNA synthetase, tRNA binding domain"/>
    <property type="match status" value="1"/>
</dbReference>
<name>A0A0G0L702_9BACT</name>
<gene>
    <name evidence="3" type="ORF">UT10_C0001G0054</name>
</gene>
<dbReference type="InterPro" id="IPR015866">
    <property type="entry name" value="Ser-tRNA-synth_1_N"/>
</dbReference>
<dbReference type="InterPro" id="IPR002317">
    <property type="entry name" value="Ser-tRNA-ligase_type_1"/>
</dbReference>
<feature type="domain" description="Serine-tRNA synthetase type1 N-terminal" evidence="2">
    <location>
        <begin position="1"/>
        <end position="94"/>
    </location>
</feature>
<evidence type="ECO:0000313" key="4">
    <source>
        <dbReference type="Proteomes" id="UP000033944"/>
    </source>
</evidence>
<dbReference type="InterPro" id="IPR010978">
    <property type="entry name" value="tRNA-bd_arm"/>
</dbReference>
<evidence type="ECO:0000256" key="1">
    <source>
        <dbReference type="SAM" id="Coils"/>
    </source>
</evidence>
<keyword evidence="1" id="KW-0175">Coiled coil</keyword>
<dbReference type="SUPFAM" id="SSF46589">
    <property type="entry name" value="tRNA-binding arm"/>
    <property type="match status" value="1"/>
</dbReference>
<dbReference type="Pfam" id="PF02403">
    <property type="entry name" value="Seryl_tRNA_N"/>
    <property type="match status" value="1"/>
</dbReference>
<dbReference type="AlphaFoldDB" id="A0A0G0L702"/>
<organism evidence="3 4">
    <name type="scientific">Candidatus Woesebacteria bacterium GW2011_GWB1_38_8b</name>
    <dbReference type="NCBI Taxonomy" id="1618571"/>
    <lineage>
        <taxon>Bacteria</taxon>
        <taxon>Candidatus Woeseibacteriota</taxon>
    </lineage>
</organism>
<evidence type="ECO:0000259" key="2">
    <source>
        <dbReference type="Pfam" id="PF02403"/>
    </source>
</evidence>
<dbReference type="InterPro" id="IPR045864">
    <property type="entry name" value="aa-tRNA-synth_II/BPL/LPL"/>
</dbReference>
<keyword evidence="3" id="KW-0436">Ligase</keyword>
<dbReference type="EMBL" id="LBVN01000001">
    <property type="protein sequence ID" value="KKQ87813.1"/>
    <property type="molecule type" value="Genomic_DNA"/>
</dbReference>
<dbReference type="PATRIC" id="fig|1618571.3.peg.54"/>
<proteinExistence type="predicted"/>
<dbReference type="GO" id="GO:0004828">
    <property type="term" value="F:serine-tRNA ligase activity"/>
    <property type="evidence" value="ECO:0007669"/>
    <property type="project" value="InterPro"/>
</dbReference>
<protein>
    <submittedName>
        <fullName evidence="3">Serine-tRNA ligase</fullName>
    </submittedName>
</protein>
<dbReference type="Proteomes" id="UP000033944">
    <property type="component" value="Unassembled WGS sequence"/>
</dbReference>
<dbReference type="PANTHER" id="PTHR11778">
    <property type="entry name" value="SERYL-TRNA SYNTHETASE"/>
    <property type="match status" value="1"/>
</dbReference>
<dbReference type="GO" id="GO:0006434">
    <property type="term" value="P:seryl-tRNA aminoacylation"/>
    <property type="evidence" value="ECO:0007669"/>
    <property type="project" value="InterPro"/>
</dbReference>
<dbReference type="Gene3D" id="3.30.930.10">
    <property type="entry name" value="Bira Bifunctional Protein, Domain 2"/>
    <property type="match status" value="1"/>
</dbReference>
<feature type="coiled-coil region" evidence="1">
    <location>
        <begin position="31"/>
        <end position="58"/>
    </location>
</feature>